<feature type="region of interest" description="Disordered" evidence="1">
    <location>
        <begin position="1"/>
        <end position="77"/>
    </location>
</feature>
<dbReference type="InterPro" id="IPR036070">
    <property type="entry name" value="Nop_dom_sf"/>
</dbReference>
<dbReference type="InterPro" id="IPR012976">
    <property type="entry name" value="NOSIC"/>
</dbReference>
<proteinExistence type="predicted"/>
<accession>A0A3R7Z459</accession>
<reference evidence="3 4" key="1">
    <citation type="submission" date="2017-10" db="EMBL/GenBank/DDBJ databases">
        <authorList>
            <person name="Sibley D."/>
            <person name="Venepally P."/>
            <person name="Karamycheva S."/>
            <person name="Hadjithomas M."/>
            <person name="Khan A."/>
            <person name="Brunk B."/>
            <person name="Roos D."/>
            <person name="Caler E."/>
            <person name="Lorenzi H."/>
        </authorList>
    </citation>
    <scope>NUCLEOTIDE SEQUENCE [LARGE SCALE GENOMIC DNA]</scope>
    <source>
        <strain evidence="3 4">CAST</strain>
    </source>
</reference>
<dbReference type="VEuPathDB" id="ToxoDB:TGCAST_244100A"/>
<dbReference type="GO" id="GO:0000244">
    <property type="term" value="P:spliceosomal tri-snRNP complex assembly"/>
    <property type="evidence" value="ECO:0007669"/>
    <property type="project" value="InterPro"/>
</dbReference>
<protein>
    <submittedName>
        <fullName evidence="3">SnoRNA binding domain-containing protein</fullName>
    </submittedName>
</protein>
<dbReference type="PANTHER" id="PTHR13904">
    <property type="entry name" value="PRE-MRNA SPLICING FACTOR PRP31"/>
    <property type="match status" value="1"/>
</dbReference>
<feature type="compositionally biased region" description="Acidic residues" evidence="1">
    <location>
        <begin position="13"/>
        <end position="24"/>
    </location>
</feature>
<dbReference type="GO" id="GO:0071011">
    <property type="term" value="C:precatalytic spliceosome"/>
    <property type="evidence" value="ECO:0007669"/>
    <property type="project" value="TreeGrafter"/>
</dbReference>
<dbReference type="PANTHER" id="PTHR13904:SF0">
    <property type="entry name" value="U4_U6 SMALL NUCLEAR RIBONUCLEOPROTEIN PRP31"/>
    <property type="match status" value="1"/>
</dbReference>
<dbReference type="Gene3D" id="1.10.287.4070">
    <property type="match status" value="1"/>
</dbReference>
<dbReference type="GO" id="GO:0046540">
    <property type="term" value="C:U4/U6 x U5 tri-snRNP complex"/>
    <property type="evidence" value="ECO:0007669"/>
    <property type="project" value="InterPro"/>
</dbReference>
<dbReference type="EMBL" id="AHIV02001638">
    <property type="protein sequence ID" value="RQX69183.1"/>
    <property type="molecule type" value="Genomic_DNA"/>
</dbReference>
<dbReference type="Proteomes" id="UP000284452">
    <property type="component" value="Unassembled WGS sequence"/>
</dbReference>
<dbReference type="SMART" id="SM00931">
    <property type="entry name" value="NOSIC"/>
    <property type="match status" value="1"/>
</dbReference>
<comment type="caution">
    <text evidence="3">The sequence shown here is derived from an EMBL/GenBank/DDBJ whole genome shotgun (WGS) entry which is preliminary data.</text>
</comment>
<evidence type="ECO:0000259" key="2">
    <source>
        <dbReference type="SMART" id="SM00931"/>
    </source>
</evidence>
<evidence type="ECO:0000313" key="4">
    <source>
        <dbReference type="Proteomes" id="UP000284452"/>
    </source>
</evidence>
<dbReference type="InterPro" id="IPR027105">
    <property type="entry name" value="Prp31"/>
</dbReference>
<dbReference type="AlphaFoldDB" id="A0A3R7Z459"/>
<dbReference type="GO" id="GO:0005687">
    <property type="term" value="C:U4 snRNP"/>
    <property type="evidence" value="ECO:0007669"/>
    <property type="project" value="TreeGrafter"/>
</dbReference>
<feature type="non-terminal residue" evidence="3">
    <location>
        <position position="182"/>
    </location>
</feature>
<name>A0A3R7Z459_TOXGO</name>
<dbReference type="Pfam" id="PF01798">
    <property type="entry name" value="Nop"/>
    <property type="match status" value="1"/>
</dbReference>
<gene>
    <name evidence="3" type="ORF">TGCAST_244100A</name>
</gene>
<feature type="domain" description="NOSIC" evidence="2">
    <location>
        <begin position="128"/>
        <end position="180"/>
    </location>
</feature>
<evidence type="ECO:0000313" key="3">
    <source>
        <dbReference type="EMBL" id="RQX69183.1"/>
    </source>
</evidence>
<organism evidence="3 4">
    <name type="scientific">Toxoplasma gondii CAST</name>
    <dbReference type="NCBI Taxonomy" id="943122"/>
    <lineage>
        <taxon>Eukaryota</taxon>
        <taxon>Sar</taxon>
        <taxon>Alveolata</taxon>
        <taxon>Apicomplexa</taxon>
        <taxon>Conoidasida</taxon>
        <taxon>Coccidia</taxon>
        <taxon>Eucoccidiorida</taxon>
        <taxon>Eimeriorina</taxon>
        <taxon>Sarcocystidae</taxon>
        <taxon>Toxoplasma</taxon>
    </lineage>
</organism>
<sequence>MSTLAESFLCDLQDLEEDEDDELESSGLTHAPDASPSVGKEDTGGLLGAPASAVDVSEAKSSEQKVEEDDLDSPIPDAVQEYEQRQQENYVGVVVSDLMLQPDFLELLDRVRALTPQDAENDNEELHLIEKCNERVIDIDKDILNIHKFIKDIYSMKFPELESIVQSPLEYIGVVLRIQNQT</sequence>
<evidence type="ECO:0000256" key="1">
    <source>
        <dbReference type="SAM" id="MobiDB-lite"/>
    </source>
</evidence>
<dbReference type="SUPFAM" id="SSF89124">
    <property type="entry name" value="Nop domain"/>
    <property type="match status" value="1"/>
</dbReference>
<dbReference type="InterPro" id="IPR002687">
    <property type="entry name" value="Nop_dom"/>
</dbReference>